<reference evidence="1" key="2">
    <citation type="submission" date="2020-11" db="EMBL/GenBank/DDBJ databases">
        <authorList>
            <consortium name="DOE Joint Genome Institute"/>
            <person name="Kuo A."/>
            <person name="Miyauchi S."/>
            <person name="Kiss E."/>
            <person name="Drula E."/>
            <person name="Kohler A."/>
            <person name="Sanchez-Garcia M."/>
            <person name="Andreopoulos B."/>
            <person name="Barry K.W."/>
            <person name="Bonito G."/>
            <person name="Buee M."/>
            <person name="Carver A."/>
            <person name="Chen C."/>
            <person name="Cichocki N."/>
            <person name="Clum A."/>
            <person name="Culley D."/>
            <person name="Crous P.W."/>
            <person name="Fauchery L."/>
            <person name="Girlanda M."/>
            <person name="Hayes R."/>
            <person name="Keri Z."/>
            <person name="Labutti K."/>
            <person name="Lipzen A."/>
            <person name="Lombard V."/>
            <person name="Magnuson J."/>
            <person name="Maillard F."/>
            <person name="Morin E."/>
            <person name="Murat C."/>
            <person name="Nolan M."/>
            <person name="Ohm R."/>
            <person name="Pangilinan J."/>
            <person name="Pereira M."/>
            <person name="Perotto S."/>
            <person name="Peter M."/>
            <person name="Riley R."/>
            <person name="Sitrit Y."/>
            <person name="Stielow B."/>
            <person name="Szollosi G."/>
            <person name="Zifcakova L."/>
            <person name="Stursova M."/>
            <person name="Spatafora J.W."/>
            <person name="Tedersoo L."/>
            <person name="Vaario L.-M."/>
            <person name="Yamada A."/>
            <person name="Yan M."/>
            <person name="Wang P."/>
            <person name="Xu J."/>
            <person name="Bruns T."/>
            <person name="Baldrian P."/>
            <person name="Vilgalys R."/>
            <person name="Henrissat B."/>
            <person name="Grigoriev I.V."/>
            <person name="Hibbett D."/>
            <person name="Nagy L.G."/>
            <person name="Martin F.M."/>
        </authorList>
    </citation>
    <scope>NUCLEOTIDE SEQUENCE</scope>
    <source>
        <strain evidence="1">UH-Tt-Lm1</strain>
    </source>
</reference>
<dbReference type="EMBL" id="WIUZ02000005">
    <property type="protein sequence ID" value="KAF9787218.1"/>
    <property type="molecule type" value="Genomic_DNA"/>
</dbReference>
<reference evidence="1" key="1">
    <citation type="journal article" date="2020" name="Nat. Commun.">
        <title>Large-scale genome sequencing of mycorrhizal fungi provides insights into the early evolution of symbiotic traits.</title>
        <authorList>
            <person name="Miyauchi S."/>
            <person name="Kiss E."/>
            <person name="Kuo A."/>
            <person name="Drula E."/>
            <person name="Kohler A."/>
            <person name="Sanchez-Garcia M."/>
            <person name="Morin E."/>
            <person name="Andreopoulos B."/>
            <person name="Barry K.W."/>
            <person name="Bonito G."/>
            <person name="Buee M."/>
            <person name="Carver A."/>
            <person name="Chen C."/>
            <person name="Cichocki N."/>
            <person name="Clum A."/>
            <person name="Culley D."/>
            <person name="Crous P.W."/>
            <person name="Fauchery L."/>
            <person name="Girlanda M."/>
            <person name="Hayes R.D."/>
            <person name="Keri Z."/>
            <person name="LaButti K."/>
            <person name="Lipzen A."/>
            <person name="Lombard V."/>
            <person name="Magnuson J."/>
            <person name="Maillard F."/>
            <person name="Murat C."/>
            <person name="Nolan M."/>
            <person name="Ohm R.A."/>
            <person name="Pangilinan J."/>
            <person name="Pereira M.F."/>
            <person name="Perotto S."/>
            <person name="Peter M."/>
            <person name="Pfister S."/>
            <person name="Riley R."/>
            <person name="Sitrit Y."/>
            <person name="Stielow J.B."/>
            <person name="Szollosi G."/>
            <person name="Zifcakova L."/>
            <person name="Stursova M."/>
            <person name="Spatafora J.W."/>
            <person name="Tedersoo L."/>
            <person name="Vaario L.M."/>
            <person name="Yamada A."/>
            <person name="Yan M."/>
            <person name="Wang P."/>
            <person name="Xu J."/>
            <person name="Bruns T."/>
            <person name="Baldrian P."/>
            <person name="Vilgalys R."/>
            <person name="Dunand C."/>
            <person name="Henrissat B."/>
            <person name="Grigoriev I.V."/>
            <person name="Hibbett D."/>
            <person name="Nagy L.G."/>
            <person name="Martin F.M."/>
        </authorList>
    </citation>
    <scope>NUCLEOTIDE SEQUENCE</scope>
    <source>
        <strain evidence="1">UH-Tt-Lm1</strain>
    </source>
</reference>
<sequence>MGKLAVSLTFQTLDGNTALSPSYRRQQSFVHTPIIQPSTSRPQDEPFALSGFFPSYTSPLKENYDSERWKWLREDEEEDVESVYTASEEDDLTVPSTPVEYDEVESPDWVIQREDKLGVLSLLHFLEEGQPAPQSSKQQLEQELVIEAPVEFLHLEQNVNSFEDMCDTFRARRQAHDHGLSINTKDIAKGLSTGPLFSPARGETEKTEEDWDDVLYRGWQRVTNLLF</sequence>
<name>A0A9P6HI37_9AGAM</name>
<dbReference type="OrthoDB" id="3205299at2759"/>
<keyword evidence="2" id="KW-1185">Reference proteome</keyword>
<proteinExistence type="predicted"/>
<evidence type="ECO:0000313" key="2">
    <source>
        <dbReference type="Proteomes" id="UP000736335"/>
    </source>
</evidence>
<gene>
    <name evidence="1" type="ORF">BJ322DRAFT_708824</name>
</gene>
<evidence type="ECO:0000313" key="1">
    <source>
        <dbReference type="EMBL" id="KAF9787218.1"/>
    </source>
</evidence>
<dbReference type="Proteomes" id="UP000736335">
    <property type="component" value="Unassembled WGS sequence"/>
</dbReference>
<accession>A0A9P6HI37</accession>
<dbReference type="AlphaFoldDB" id="A0A9P6HI37"/>
<protein>
    <submittedName>
        <fullName evidence="1">Uncharacterized protein</fullName>
    </submittedName>
</protein>
<comment type="caution">
    <text evidence="1">The sequence shown here is derived from an EMBL/GenBank/DDBJ whole genome shotgun (WGS) entry which is preliminary data.</text>
</comment>
<organism evidence="1 2">
    <name type="scientific">Thelephora terrestris</name>
    <dbReference type="NCBI Taxonomy" id="56493"/>
    <lineage>
        <taxon>Eukaryota</taxon>
        <taxon>Fungi</taxon>
        <taxon>Dikarya</taxon>
        <taxon>Basidiomycota</taxon>
        <taxon>Agaricomycotina</taxon>
        <taxon>Agaricomycetes</taxon>
        <taxon>Thelephorales</taxon>
        <taxon>Thelephoraceae</taxon>
        <taxon>Thelephora</taxon>
    </lineage>
</organism>